<protein>
    <submittedName>
        <fullName evidence="1">Uncharacterized protein</fullName>
    </submittedName>
</protein>
<sequence length="130" mass="15150">MARTMFCENNVAKHFWAEAVNIACYILNKCLIWPILKKTPYELWKGRKPNVSYFRAFGCIYYIHNNGKNVLGKFDAKSDEGICLGYSLTSKAYRVYNKRTRLVEESMHVVFNESNHVPISKVAFEENQDL</sequence>
<reference evidence="1 2" key="1">
    <citation type="journal article" date="2022" name="DNA Res.">
        <title>Chromosomal-level genome assembly of the orchid tree Bauhinia variegata (Leguminosae; Cercidoideae) supports the allotetraploid origin hypothesis of Bauhinia.</title>
        <authorList>
            <person name="Zhong Y."/>
            <person name="Chen Y."/>
            <person name="Zheng D."/>
            <person name="Pang J."/>
            <person name="Liu Y."/>
            <person name="Luo S."/>
            <person name="Meng S."/>
            <person name="Qian L."/>
            <person name="Wei D."/>
            <person name="Dai S."/>
            <person name="Zhou R."/>
        </authorList>
    </citation>
    <scope>NUCLEOTIDE SEQUENCE [LARGE SCALE GENOMIC DNA]</scope>
    <source>
        <strain evidence="1">BV-YZ2020</strain>
    </source>
</reference>
<proteinExistence type="predicted"/>
<accession>A0ACB9N6M9</accession>
<organism evidence="1 2">
    <name type="scientific">Bauhinia variegata</name>
    <name type="common">Purple orchid tree</name>
    <name type="synonym">Phanera variegata</name>
    <dbReference type="NCBI Taxonomy" id="167791"/>
    <lineage>
        <taxon>Eukaryota</taxon>
        <taxon>Viridiplantae</taxon>
        <taxon>Streptophyta</taxon>
        <taxon>Embryophyta</taxon>
        <taxon>Tracheophyta</taxon>
        <taxon>Spermatophyta</taxon>
        <taxon>Magnoliopsida</taxon>
        <taxon>eudicotyledons</taxon>
        <taxon>Gunneridae</taxon>
        <taxon>Pentapetalae</taxon>
        <taxon>rosids</taxon>
        <taxon>fabids</taxon>
        <taxon>Fabales</taxon>
        <taxon>Fabaceae</taxon>
        <taxon>Cercidoideae</taxon>
        <taxon>Cercideae</taxon>
        <taxon>Bauhiniinae</taxon>
        <taxon>Bauhinia</taxon>
    </lineage>
</organism>
<gene>
    <name evidence="1" type="ORF">L6164_017103</name>
</gene>
<dbReference type="EMBL" id="CM039432">
    <property type="protein sequence ID" value="KAI4332173.1"/>
    <property type="molecule type" value="Genomic_DNA"/>
</dbReference>
<keyword evidence="2" id="KW-1185">Reference proteome</keyword>
<name>A0ACB9N6M9_BAUVA</name>
<comment type="caution">
    <text evidence="1">The sequence shown here is derived from an EMBL/GenBank/DDBJ whole genome shotgun (WGS) entry which is preliminary data.</text>
</comment>
<evidence type="ECO:0000313" key="1">
    <source>
        <dbReference type="EMBL" id="KAI4332173.1"/>
    </source>
</evidence>
<dbReference type="Proteomes" id="UP000828941">
    <property type="component" value="Chromosome 7"/>
</dbReference>
<evidence type="ECO:0000313" key="2">
    <source>
        <dbReference type="Proteomes" id="UP000828941"/>
    </source>
</evidence>